<accession>A0A6A6KYC7</accession>
<keyword evidence="2" id="KW-1185">Reference proteome</keyword>
<dbReference type="Proteomes" id="UP000467840">
    <property type="component" value="Chromosome 7"/>
</dbReference>
<reference evidence="1 2" key="1">
    <citation type="journal article" date="2020" name="Mol. Plant">
        <title>The Chromosome-Based Rubber Tree Genome Provides New Insights into Spurge Genome Evolution and Rubber Biosynthesis.</title>
        <authorList>
            <person name="Liu J."/>
            <person name="Shi C."/>
            <person name="Shi C.C."/>
            <person name="Li W."/>
            <person name="Zhang Q.J."/>
            <person name="Zhang Y."/>
            <person name="Li K."/>
            <person name="Lu H.F."/>
            <person name="Shi C."/>
            <person name="Zhu S.T."/>
            <person name="Xiao Z.Y."/>
            <person name="Nan H."/>
            <person name="Yue Y."/>
            <person name="Zhu X.G."/>
            <person name="Wu Y."/>
            <person name="Hong X.N."/>
            <person name="Fan G.Y."/>
            <person name="Tong Y."/>
            <person name="Zhang D."/>
            <person name="Mao C.L."/>
            <person name="Liu Y.L."/>
            <person name="Hao S.J."/>
            <person name="Liu W.Q."/>
            <person name="Lv M.Q."/>
            <person name="Zhang H.B."/>
            <person name="Liu Y."/>
            <person name="Hu-Tang G.R."/>
            <person name="Wang J.P."/>
            <person name="Wang J.H."/>
            <person name="Sun Y.H."/>
            <person name="Ni S.B."/>
            <person name="Chen W.B."/>
            <person name="Zhang X.C."/>
            <person name="Jiao Y.N."/>
            <person name="Eichler E.E."/>
            <person name="Li G.H."/>
            <person name="Liu X."/>
            <person name="Gao L.Z."/>
        </authorList>
    </citation>
    <scope>NUCLEOTIDE SEQUENCE [LARGE SCALE GENOMIC DNA]</scope>
    <source>
        <strain evidence="2">cv. GT1</strain>
        <tissue evidence="1">Leaf</tissue>
    </source>
</reference>
<protein>
    <submittedName>
        <fullName evidence="1">Uncharacterized protein</fullName>
    </submittedName>
</protein>
<comment type="caution">
    <text evidence="1">The sequence shown here is derived from an EMBL/GenBank/DDBJ whole genome shotgun (WGS) entry which is preliminary data.</text>
</comment>
<name>A0A6A6KYC7_HEVBR</name>
<dbReference type="PANTHER" id="PTHR47087:SF1">
    <property type="entry name" value="METHIONINE S-METHYLTRANSFERASE"/>
    <property type="match status" value="1"/>
</dbReference>
<dbReference type="GO" id="GO:0008168">
    <property type="term" value="F:methyltransferase activity"/>
    <property type="evidence" value="ECO:0007669"/>
    <property type="project" value="InterPro"/>
</dbReference>
<dbReference type="Pfam" id="PF06325">
    <property type="entry name" value="PrmA"/>
    <property type="match status" value="1"/>
</dbReference>
<evidence type="ECO:0000313" key="1">
    <source>
        <dbReference type="EMBL" id="KAF2294050.1"/>
    </source>
</evidence>
<dbReference type="CDD" id="cd02440">
    <property type="entry name" value="AdoMet_MTases"/>
    <property type="match status" value="1"/>
</dbReference>
<dbReference type="InterPro" id="IPR029063">
    <property type="entry name" value="SAM-dependent_MTases_sf"/>
</dbReference>
<dbReference type="InterPro" id="IPR015424">
    <property type="entry name" value="PyrdxlP-dep_Trfase"/>
</dbReference>
<gene>
    <name evidence="1" type="ORF">GH714_007099</name>
</gene>
<dbReference type="AlphaFoldDB" id="A0A6A6KYC7"/>
<dbReference type="EMBL" id="JAAGAX010000013">
    <property type="protein sequence ID" value="KAF2294050.1"/>
    <property type="molecule type" value="Genomic_DNA"/>
</dbReference>
<dbReference type="SUPFAM" id="SSF53335">
    <property type="entry name" value="S-adenosyl-L-methionine-dependent methyltransferases"/>
    <property type="match status" value="1"/>
</dbReference>
<sequence>MMVIPSIFIPEDWSFTFYEGLNRHPDSIFKDKTVAELGCGNGWISIAIAEKWLPSKVYGLDINPRAVKVSWINLYLNALDENGQIIHDAEKKTLLDRVEFYESDLLAYCRDHDIQLERIVGCIPQILNPNPDAMSKMITENASEEFLYSLSNYCALQGFVEDQFGLGLIARAVEEGISVIKPMGIMIFNMGGRPGQAVCKRLFERRGFRVDKLWQTKVIQAADTDISALVEIEKNSPHRFEFFMGLSGDQPICARTAWAYGKAGGRIAHALSVYSCQLRHPNHNGFHEVSSSLDLSFEDDSVADEKIPFLAYLSGELKESSSFPYESPAGSKRFRNLIADFMKYITIFHSVPTAVAIENALRLFPPHLAIVDEHLTRHLPRQWLTSLAIEGTENYDPSKDAITVIEAPRQSDLMVELIKKLKPQLELSSLPSPNGVLKYLAGTRLPSHAAILCGLVKNQVYSDLEVAFVISEEEAIFRALSKTVEVLEGNTAPIRQFYYGCLFHELLAFQLADRHPLAERVCEKAKSVDAIGFAGSAISVLNDSELSIGEEEKSSLIHMDVDQSFLPIPSPVKAAIFESFARQNMAESETDVTPSIKQFIKSNYGFPSNNQQQTLEKCGWEVLQPCGGVSMMAKPSAYLNKVVKIKHSPDDDVKNATTYEVKLGDSNIREAIVKSTGLCINSGLWTGIPGYCRFTFALEESDFERALNCIAKFKDLLSN</sequence>
<proteinExistence type="predicted"/>
<dbReference type="SUPFAM" id="SSF53383">
    <property type="entry name" value="PLP-dependent transferases"/>
    <property type="match status" value="1"/>
</dbReference>
<dbReference type="PANTHER" id="PTHR47087">
    <property type="entry name" value="METHIONINE S-METHYLTRANSFERASE"/>
    <property type="match status" value="1"/>
</dbReference>
<dbReference type="Gene3D" id="3.40.50.150">
    <property type="entry name" value="Vaccinia Virus protein VP39"/>
    <property type="match status" value="1"/>
</dbReference>
<evidence type="ECO:0000313" key="2">
    <source>
        <dbReference type="Proteomes" id="UP000467840"/>
    </source>
</evidence>
<organism evidence="1 2">
    <name type="scientific">Hevea brasiliensis</name>
    <name type="common">Para rubber tree</name>
    <name type="synonym">Siphonia brasiliensis</name>
    <dbReference type="NCBI Taxonomy" id="3981"/>
    <lineage>
        <taxon>Eukaryota</taxon>
        <taxon>Viridiplantae</taxon>
        <taxon>Streptophyta</taxon>
        <taxon>Embryophyta</taxon>
        <taxon>Tracheophyta</taxon>
        <taxon>Spermatophyta</taxon>
        <taxon>Magnoliopsida</taxon>
        <taxon>eudicotyledons</taxon>
        <taxon>Gunneridae</taxon>
        <taxon>Pentapetalae</taxon>
        <taxon>rosids</taxon>
        <taxon>fabids</taxon>
        <taxon>Malpighiales</taxon>
        <taxon>Euphorbiaceae</taxon>
        <taxon>Crotonoideae</taxon>
        <taxon>Micrandreae</taxon>
        <taxon>Hevea</taxon>
    </lineage>
</organism>